<dbReference type="AlphaFoldDB" id="A2E3G6"/>
<reference evidence="4" key="1">
    <citation type="submission" date="2006-10" db="EMBL/GenBank/DDBJ databases">
        <authorList>
            <person name="Amadeo P."/>
            <person name="Zhao Q."/>
            <person name="Wortman J."/>
            <person name="Fraser-Liggett C."/>
            <person name="Carlton J."/>
        </authorList>
    </citation>
    <scope>NUCLEOTIDE SEQUENCE</scope>
    <source>
        <strain evidence="4">G3</strain>
    </source>
</reference>
<dbReference type="KEGG" id="tva:4770825"/>
<keyword evidence="1" id="KW-0343">GTPase activation</keyword>
<dbReference type="VEuPathDB" id="TrichDB:TVAG_417470"/>
<dbReference type="STRING" id="5722.A2E3G6"/>
<evidence type="ECO:0000313" key="4">
    <source>
        <dbReference type="EMBL" id="EAY12857.1"/>
    </source>
</evidence>
<dbReference type="eggNOG" id="KOG4271">
    <property type="taxonomic scope" value="Eukaryota"/>
</dbReference>
<dbReference type="EMBL" id="DS113796">
    <property type="protein sequence ID" value="EAX95633.1"/>
    <property type="molecule type" value="Genomic_DNA"/>
</dbReference>
<dbReference type="SMART" id="SM00324">
    <property type="entry name" value="RhoGAP"/>
    <property type="match status" value="1"/>
</dbReference>
<dbReference type="SUPFAM" id="SSF48350">
    <property type="entry name" value="GTPase activation domain, GAP"/>
    <property type="match status" value="1"/>
</dbReference>
<dbReference type="GO" id="GO:0007165">
    <property type="term" value="P:signal transduction"/>
    <property type="evidence" value="ECO:0007669"/>
    <property type="project" value="InterPro"/>
</dbReference>
<reference evidence="4" key="2">
    <citation type="journal article" date="2007" name="Science">
        <title>Draft genome sequence of the sexually transmitted pathogen Trichomonas vaginalis.</title>
        <authorList>
            <person name="Carlton J.M."/>
            <person name="Hirt R.P."/>
            <person name="Silva J.C."/>
            <person name="Delcher A.L."/>
            <person name="Schatz M."/>
            <person name="Zhao Q."/>
            <person name="Wortman J.R."/>
            <person name="Bidwell S.L."/>
            <person name="Alsmark U.C.M."/>
            <person name="Besteiro S."/>
            <person name="Sicheritz-Ponten T."/>
            <person name="Noel C.J."/>
            <person name="Dacks J.B."/>
            <person name="Foster P.G."/>
            <person name="Simillion C."/>
            <person name="Van de Peer Y."/>
            <person name="Miranda-Saavedra D."/>
            <person name="Barton G.J."/>
            <person name="Westrop G.D."/>
            <person name="Mueller S."/>
            <person name="Dessi D."/>
            <person name="Fiori P.L."/>
            <person name="Ren Q."/>
            <person name="Paulsen I."/>
            <person name="Zhang H."/>
            <person name="Bastida-Corcuera F.D."/>
            <person name="Simoes-Barbosa A."/>
            <person name="Brown M.T."/>
            <person name="Hayes R.D."/>
            <person name="Mukherjee M."/>
            <person name="Okumura C.Y."/>
            <person name="Schneider R."/>
            <person name="Smith A.J."/>
            <person name="Vanacova S."/>
            <person name="Villalvazo M."/>
            <person name="Haas B.J."/>
            <person name="Pertea M."/>
            <person name="Feldblyum T.V."/>
            <person name="Utterback T.R."/>
            <person name="Shu C.L."/>
            <person name="Osoegawa K."/>
            <person name="de Jong P.J."/>
            <person name="Hrdy I."/>
            <person name="Horvathova L."/>
            <person name="Zubacova Z."/>
            <person name="Dolezal P."/>
            <person name="Malik S.B."/>
            <person name="Logsdon J.M. Jr."/>
            <person name="Henze K."/>
            <person name="Gupta A."/>
            <person name="Wang C.C."/>
            <person name="Dunne R.L."/>
            <person name="Upcroft J.A."/>
            <person name="Upcroft P."/>
            <person name="White O."/>
            <person name="Salzberg S.L."/>
            <person name="Tang P."/>
            <person name="Chiu C.-H."/>
            <person name="Lee Y.-S."/>
            <person name="Embley T.M."/>
            <person name="Coombs G.H."/>
            <person name="Mottram J.C."/>
            <person name="Tachezy J."/>
            <person name="Fraser-Liggett C.M."/>
            <person name="Johnson P.J."/>
        </authorList>
    </citation>
    <scope>NUCLEOTIDE SEQUENCE [LARGE SCALE GENOMIC DNA]</scope>
    <source>
        <strain evidence="4">G3</strain>
    </source>
</reference>
<dbReference type="CDD" id="cd00159">
    <property type="entry name" value="RhoGAP"/>
    <property type="match status" value="1"/>
</dbReference>
<protein>
    <submittedName>
        <fullName evidence="4">RhoGAP domain containing protein</fullName>
    </submittedName>
</protein>
<feature type="domain" description="Rho-GAP" evidence="2">
    <location>
        <begin position="10"/>
        <end position="191"/>
    </location>
</feature>
<accession>A2E3G6</accession>
<dbReference type="VEuPathDB" id="TrichDB:TVAGG3_0969440"/>
<dbReference type="Pfam" id="PF00620">
    <property type="entry name" value="RhoGAP"/>
    <property type="match status" value="1"/>
</dbReference>
<dbReference type="RefSeq" id="XP_001308563.1">
    <property type="nucleotide sequence ID" value="XM_001308562.1"/>
</dbReference>
<dbReference type="OrthoDB" id="79452at2759"/>
<keyword evidence="5" id="KW-1185">Reference proteome</keyword>
<dbReference type="InterPro" id="IPR000198">
    <property type="entry name" value="RhoGAP_dom"/>
</dbReference>
<dbReference type="InterPro" id="IPR008936">
    <property type="entry name" value="Rho_GTPase_activation_prot"/>
</dbReference>
<evidence type="ECO:0000259" key="2">
    <source>
        <dbReference type="PROSITE" id="PS50238"/>
    </source>
</evidence>
<dbReference type="GO" id="GO:0005096">
    <property type="term" value="F:GTPase activator activity"/>
    <property type="evidence" value="ECO:0007669"/>
    <property type="project" value="UniProtKB-KW"/>
</dbReference>
<proteinExistence type="predicted"/>
<dbReference type="PANTHER" id="PTHR15228">
    <property type="entry name" value="SPERMATHECAL PHYSIOLOGY VARIANT"/>
    <property type="match status" value="1"/>
</dbReference>
<dbReference type="PROSITE" id="PS50238">
    <property type="entry name" value="RHOGAP"/>
    <property type="match status" value="1"/>
</dbReference>
<evidence type="ECO:0000256" key="1">
    <source>
        <dbReference type="ARBA" id="ARBA00022468"/>
    </source>
</evidence>
<dbReference type="InterPro" id="IPR051025">
    <property type="entry name" value="RhoGAP"/>
</dbReference>
<dbReference type="RefSeq" id="XP_001325080.1">
    <property type="nucleotide sequence ID" value="XM_001325045.1"/>
</dbReference>
<dbReference type="Gene3D" id="1.10.555.10">
    <property type="entry name" value="Rho GTPase activation protein"/>
    <property type="match status" value="1"/>
</dbReference>
<dbReference type="EMBL" id="DS113295">
    <property type="protein sequence ID" value="EAY12857.1"/>
    <property type="molecule type" value="Genomic_DNA"/>
</dbReference>
<dbReference type="KEGG" id="tva:4753390"/>
<evidence type="ECO:0000313" key="5">
    <source>
        <dbReference type="Proteomes" id="UP000001542"/>
    </source>
</evidence>
<gene>
    <name evidence="3" type="ORF">TVAG_047310</name>
    <name evidence="4" type="ORF">TVAG_222110</name>
</gene>
<organism evidence="4 5">
    <name type="scientific">Trichomonas vaginalis (strain ATCC PRA-98 / G3)</name>
    <dbReference type="NCBI Taxonomy" id="412133"/>
    <lineage>
        <taxon>Eukaryota</taxon>
        <taxon>Metamonada</taxon>
        <taxon>Parabasalia</taxon>
        <taxon>Trichomonadida</taxon>
        <taxon>Trichomonadidae</taxon>
        <taxon>Trichomonas</taxon>
    </lineage>
</organism>
<dbReference type="VEuPathDB" id="TrichDB:TVAGG3_0954250"/>
<evidence type="ECO:0000313" key="3">
    <source>
        <dbReference type="EMBL" id="EAX95633.1"/>
    </source>
</evidence>
<sequence>MYATPSLQGKPLQSLHLTEDGVPAFVPECTSFIKKFAKTVGVFRINGNKYYIEELYHVLNHKEVAIPPCCQVHDVSGFLKNWLMNIPEPILIPEVFNQYYVELREESIYDVIKNLPQINRKCLAYIFSAINEVFINAHVNQMSMANISTCFQTCLTQDSTRFHNHVPFPKIFQPCVKILNETGSDFDIPDM</sequence>
<dbReference type="Proteomes" id="UP000001542">
    <property type="component" value="Unassembled WGS sequence"/>
</dbReference>
<name>A2E3G6_TRIV3</name>
<dbReference type="PANTHER" id="PTHR15228:SF25">
    <property type="entry name" value="F-BAR DOMAIN-CONTAINING PROTEIN"/>
    <property type="match status" value="1"/>
</dbReference>